<evidence type="ECO:0000256" key="4">
    <source>
        <dbReference type="SAM" id="Phobius"/>
    </source>
</evidence>
<dbReference type="EC" id="1.14.13.210" evidence="6"/>
<comment type="cofactor">
    <cofactor evidence="1">
        <name>FAD</name>
        <dbReference type="ChEBI" id="CHEBI:57692"/>
    </cofactor>
</comment>
<sequence length="493" mass="54855">MTSQRIDTVPVLIVGGGIVGLSAALFLQRHRVPFILLERSQTGSPLPRARGFSARTLELYRSVGLQDAIEAVAKTAWKQGKFGGARRGRSMLEAESLPLADIAKLHALADPSPCELTACPQTLVEPVLRQALQARGGDVRFGWELLRFEQQADGVSATVRDIASHTEHTLHADYLFAADGGRSDIRRRLGIERQGIDANRHYLNVFFEADLTRQVADRTFSQCEVHNEVVSGLFLAMNNATRWSFHLAYDPATQQPEQWPDDHLTRLLQAAIGADIPVTLLHRSPWNTRVRVADRYRDQRVFLMGDAAHLMPPWGGFNANTGIADAHNLAWKIAHVRQGLAAPALLDTYERERRPVAHRNGEQAWLRTDFDARFQIRTDGNAGFFDRLVDYGELQMRTRYGADVTVPTLRAQPGTRFPHAWIEHMGQRRSTLDLFGEGYVTLGGAQAPRPATGTTYRVGSDFRFIDDGVTWQSLTGLADDAALSIRPDGIVNV</sequence>
<feature type="transmembrane region" description="Helical" evidence="4">
    <location>
        <begin position="6"/>
        <end position="27"/>
    </location>
</feature>
<keyword evidence="3" id="KW-0274">FAD</keyword>
<evidence type="ECO:0000256" key="3">
    <source>
        <dbReference type="ARBA" id="ARBA00022827"/>
    </source>
</evidence>
<evidence type="ECO:0000313" key="7">
    <source>
        <dbReference type="Proteomes" id="UP000494111"/>
    </source>
</evidence>
<dbReference type="SUPFAM" id="SSF51905">
    <property type="entry name" value="FAD/NAD(P)-binding domain"/>
    <property type="match status" value="1"/>
</dbReference>
<keyword evidence="6" id="KW-0560">Oxidoreductase</keyword>
<dbReference type="Gene3D" id="3.40.30.120">
    <property type="match status" value="1"/>
</dbReference>
<accession>A0A6S7B874</accession>
<reference evidence="6 7" key="1">
    <citation type="submission" date="2020-04" db="EMBL/GenBank/DDBJ databases">
        <authorList>
            <person name="De Canck E."/>
        </authorList>
    </citation>
    <scope>NUCLEOTIDE SEQUENCE [LARGE SCALE GENOMIC DNA]</scope>
    <source>
        <strain evidence="6 7">LMG 3458</strain>
    </source>
</reference>
<keyword evidence="2" id="KW-0285">Flavoprotein</keyword>
<evidence type="ECO:0000313" key="6">
    <source>
        <dbReference type="EMBL" id="CAB3702264.1"/>
    </source>
</evidence>
<evidence type="ECO:0000256" key="1">
    <source>
        <dbReference type="ARBA" id="ARBA00001974"/>
    </source>
</evidence>
<dbReference type="PANTHER" id="PTHR43004">
    <property type="entry name" value="TRK SYSTEM POTASSIUM UPTAKE PROTEIN"/>
    <property type="match status" value="1"/>
</dbReference>
<dbReference type="Pfam" id="PF01494">
    <property type="entry name" value="FAD_binding_3"/>
    <property type="match status" value="1"/>
</dbReference>
<evidence type="ECO:0000259" key="5">
    <source>
        <dbReference type="Pfam" id="PF01494"/>
    </source>
</evidence>
<keyword evidence="4" id="KW-0472">Membrane</keyword>
<protein>
    <submittedName>
        <fullName evidence="6">4-methyl-5-nitrocatechol 5-monooxygenase</fullName>
        <ecNumber evidence="6">1.14.13.210</ecNumber>
    </submittedName>
</protein>
<keyword evidence="4" id="KW-0812">Transmembrane</keyword>
<keyword evidence="6" id="KW-0503">Monooxygenase</keyword>
<dbReference type="GO" id="GO:0071949">
    <property type="term" value="F:FAD binding"/>
    <property type="evidence" value="ECO:0007669"/>
    <property type="project" value="InterPro"/>
</dbReference>
<dbReference type="EMBL" id="CADIJO010000008">
    <property type="protein sequence ID" value="CAB3702264.1"/>
    <property type="molecule type" value="Genomic_DNA"/>
</dbReference>
<dbReference type="InterPro" id="IPR002938">
    <property type="entry name" value="FAD-bd"/>
</dbReference>
<dbReference type="InterPro" id="IPR036188">
    <property type="entry name" value="FAD/NAD-bd_sf"/>
</dbReference>
<organism evidence="6 7">
    <name type="scientific">Achromobacter deleyi</name>
    <dbReference type="NCBI Taxonomy" id="1353891"/>
    <lineage>
        <taxon>Bacteria</taxon>
        <taxon>Pseudomonadati</taxon>
        <taxon>Pseudomonadota</taxon>
        <taxon>Betaproteobacteria</taxon>
        <taxon>Burkholderiales</taxon>
        <taxon>Alcaligenaceae</taxon>
        <taxon>Achromobacter</taxon>
    </lineage>
</organism>
<dbReference type="Gene3D" id="3.50.50.60">
    <property type="entry name" value="FAD/NAD(P)-binding domain"/>
    <property type="match status" value="1"/>
</dbReference>
<keyword evidence="4" id="KW-1133">Transmembrane helix</keyword>
<dbReference type="PANTHER" id="PTHR43004:SF19">
    <property type="entry name" value="BINDING MONOOXYGENASE, PUTATIVE (JCVI)-RELATED"/>
    <property type="match status" value="1"/>
</dbReference>
<feature type="domain" description="FAD-binding" evidence="5">
    <location>
        <begin position="9"/>
        <end position="360"/>
    </location>
</feature>
<proteinExistence type="predicted"/>
<dbReference type="AlphaFoldDB" id="A0A6S7B874"/>
<dbReference type="RefSeq" id="WP_175192175.1">
    <property type="nucleotide sequence ID" value="NZ_CADIJO010000008.1"/>
</dbReference>
<gene>
    <name evidence="6" type="primary">dntB_1</name>
    <name evidence="6" type="ORF">LMG3458_02723</name>
</gene>
<dbReference type="Gene3D" id="3.30.9.10">
    <property type="entry name" value="D-Amino Acid Oxidase, subunit A, domain 2"/>
    <property type="match status" value="1"/>
</dbReference>
<dbReference type="PRINTS" id="PR00420">
    <property type="entry name" value="RNGMNOXGNASE"/>
</dbReference>
<evidence type="ECO:0000256" key="2">
    <source>
        <dbReference type="ARBA" id="ARBA00022630"/>
    </source>
</evidence>
<name>A0A6S7B874_9BURK</name>
<dbReference type="GO" id="GO:0016709">
    <property type="term" value="F:oxidoreductase activity, acting on paired donors, with incorporation or reduction of molecular oxygen, NAD(P)H as one donor, and incorporation of one atom of oxygen"/>
    <property type="evidence" value="ECO:0007669"/>
    <property type="project" value="UniProtKB-ARBA"/>
</dbReference>
<dbReference type="InterPro" id="IPR050641">
    <property type="entry name" value="RIFMO-like"/>
</dbReference>
<dbReference type="Proteomes" id="UP000494111">
    <property type="component" value="Unassembled WGS sequence"/>
</dbReference>